<organism evidence="1 2">
    <name type="scientific">Arthrobacter terricola</name>
    <dbReference type="NCBI Taxonomy" id="2547396"/>
    <lineage>
        <taxon>Bacteria</taxon>
        <taxon>Bacillati</taxon>
        <taxon>Actinomycetota</taxon>
        <taxon>Actinomycetes</taxon>
        <taxon>Micrococcales</taxon>
        <taxon>Micrococcaceae</taxon>
        <taxon>Arthrobacter</taxon>
    </lineage>
</organism>
<name>A0A4R5KNN1_9MICC</name>
<keyword evidence="2" id="KW-1185">Reference proteome</keyword>
<accession>A0A4R5KNN1</accession>
<dbReference type="Proteomes" id="UP000295511">
    <property type="component" value="Unassembled WGS sequence"/>
</dbReference>
<dbReference type="AlphaFoldDB" id="A0A4R5KNN1"/>
<comment type="caution">
    <text evidence="1">The sequence shown here is derived from an EMBL/GenBank/DDBJ whole genome shotgun (WGS) entry which is preliminary data.</text>
</comment>
<protein>
    <submittedName>
        <fullName evidence="1">Uncharacterized protein</fullName>
    </submittedName>
</protein>
<evidence type="ECO:0000313" key="1">
    <source>
        <dbReference type="EMBL" id="TDF96872.1"/>
    </source>
</evidence>
<dbReference type="EMBL" id="SMRU01000009">
    <property type="protein sequence ID" value="TDF96872.1"/>
    <property type="molecule type" value="Genomic_DNA"/>
</dbReference>
<proteinExistence type="predicted"/>
<sequence length="123" mass="14147">MADPGFPEHVKQPYVRDTLKSWCWVRSRIELYWEMCERMGPDKALEELATVDERVKIFEGGTRRRSSASKRMSPEDMLRRWEAHALNLANALGLTPLALAKLGKDIAAGQRDLASYWAEIEKQ</sequence>
<gene>
    <name evidence="1" type="ORF">E1809_09115</name>
</gene>
<evidence type="ECO:0000313" key="2">
    <source>
        <dbReference type="Proteomes" id="UP000295511"/>
    </source>
</evidence>
<reference evidence="1 2" key="1">
    <citation type="submission" date="2019-03" db="EMBL/GenBank/DDBJ databases">
        <title>Whole genome sequence of Arthrobacter sp JH1-1.</title>
        <authorList>
            <person name="Trinh H.N."/>
        </authorList>
    </citation>
    <scope>NUCLEOTIDE SEQUENCE [LARGE SCALE GENOMIC DNA]</scope>
    <source>
        <strain evidence="1 2">JH1-1</strain>
    </source>
</reference>